<evidence type="ECO:0000313" key="3">
    <source>
        <dbReference type="Proteomes" id="UP000838763"/>
    </source>
</evidence>
<feature type="transmembrane region" description="Helical" evidence="1">
    <location>
        <begin position="64"/>
        <end position="83"/>
    </location>
</feature>
<feature type="transmembrane region" description="Helical" evidence="1">
    <location>
        <begin position="38"/>
        <end position="58"/>
    </location>
</feature>
<dbReference type="AlphaFoldDB" id="A0A9P1H1M1"/>
<feature type="transmembrane region" description="Helical" evidence="1">
    <location>
        <begin position="152"/>
        <end position="171"/>
    </location>
</feature>
<name>A0A9P1H1M1_9PEZI</name>
<keyword evidence="1" id="KW-0812">Transmembrane</keyword>
<gene>
    <name evidence="2" type="ORF">PPNO1_LOCUS4028</name>
</gene>
<proteinExistence type="predicted"/>
<feature type="transmembrane region" description="Helical" evidence="1">
    <location>
        <begin position="253"/>
        <end position="274"/>
    </location>
</feature>
<evidence type="ECO:0008006" key="4">
    <source>
        <dbReference type="Google" id="ProtNLM"/>
    </source>
</evidence>
<dbReference type="EMBL" id="CALLCH030000011">
    <property type="protein sequence ID" value="CAI4214297.1"/>
    <property type="molecule type" value="Genomic_DNA"/>
</dbReference>
<protein>
    <recommendedName>
        <fullName evidence="4">Cycloeucalenol cycloisomerase</fullName>
    </recommendedName>
</protein>
<feature type="transmembrane region" description="Helical" evidence="1">
    <location>
        <begin position="220"/>
        <end position="241"/>
    </location>
</feature>
<dbReference type="GO" id="GO:0047793">
    <property type="term" value="F:cycloeucalenol cycloisomerase activity"/>
    <property type="evidence" value="ECO:0007669"/>
    <property type="project" value="InterPro"/>
</dbReference>
<accession>A0A9P1H1M1</accession>
<reference evidence="2" key="1">
    <citation type="submission" date="2022-11" db="EMBL/GenBank/DDBJ databases">
        <authorList>
            <person name="Scott C."/>
            <person name="Bruce N."/>
        </authorList>
    </citation>
    <scope>NUCLEOTIDE SEQUENCE</scope>
</reference>
<organism evidence="2 3">
    <name type="scientific">Parascedosporium putredinis</name>
    <dbReference type="NCBI Taxonomy" id="1442378"/>
    <lineage>
        <taxon>Eukaryota</taxon>
        <taxon>Fungi</taxon>
        <taxon>Dikarya</taxon>
        <taxon>Ascomycota</taxon>
        <taxon>Pezizomycotina</taxon>
        <taxon>Sordariomycetes</taxon>
        <taxon>Hypocreomycetidae</taxon>
        <taxon>Microascales</taxon>
        <taxon>Microascaceae</taxon>
        <taxon>Parascedosporium</taxon>
    </lineage>
</organism>
<dbReference type="PANTHER" id="PTHR35136">
    <property type="entry name" value="CYCLOEUCALENOL CYCLOISOMERASE"/>
    <property type="match status" value="1"/>
</dbReference>
<dbReference type="PANTHER" id="PTHR35136:SF1">
    <property type="entry name" value="CYCLOEUCALENOL CYCLOISOMERASE"/>
    <property type="match status" value="1"/>
</dbReference>
<dbReference type="OrthoDB" id="2111841at2759"/>
<keyword evidence="3" id="KW-1185">Reference proteome</keyword>
<dbReference type="Proteomes" id="UP000838763">
    <property type="component" value="Unassembled WGS sequence"/>
</dbReference>
<feature type="transmembrane region" description="Helical" evidence="1">
    <location>
        <begin position="183"/>
        <end position="200"/>
    </location>
</feature>
<feature type="transmembrane region" description="Helical" evidence="1">
    <location>
        <begin position="104"/>
        <end position="122"/>
    </location>
</feature>
<dbReference type="InterPro" id="IPR020532">
    <property type="entry name" value="Cycloeucalenol_cycloisomerase"/>
</dbReference>
<sequence>MRTMASKQQPAQAKGLKALPTSAFFSDNPDKAWTERMILAQSGFWMSAVGLVMLTGLIHRLQELDLLLFSITVAAPPVLLPLLSSTRPDRDVPWFKCYWAKFNVWIAILVAFGTYFGSHYFFDLMGMRYTFNVRWTFDSHILGHSGQRVPVFMYPLTHAYFATYYTLLVVCERALVRWLQPALFARTLIVCGLSYALAFAETFLMDTELMTGLFSYEKHGRMLSVGSLGYASYFLVGLPMVRRIDEGERWPMTKVIIDALAACMAILVLLEAWAKVMGPL</sequence>
<evidence type="ECO:0000313" key="2">
    <source>
        <dbReference type="EMBL" id="CAI4214297.1"/>
    </source>
</evidence>
<comment type="caution">
    <text evidence="2">The sequence shown here is derived from an EMBL/GenBank/DDBJ whole genome shotgun (WGS) entry which is preliminary data.</text>
</comment>
<keyword evidence="1" id="KW-0472">Membrane</keyword>
<keyword evidence="1" id="KW-1133">Transmembrane helix</keyword>
<evidence type="ECO:0000256" key="1">
    <source>
        <dbReference type="SAM" id="Phobius"/>
    </source>
</evidence>